<dbReference type="Proteomes" id="UP000315534">
    <property type="component" value="Unassembled WGS sequence"/>
</dbReference>
<dbReference type="GO" id="GO:0006189">
    <property type="term" value="P:'de novo' IMP biosynthetic process"/>
    <property type="evidence" value="ECO:0007669"/>
    <property type="project" value="InterPro"/>
</dbReference>
<dbReference type="SUPFAM" id="SSF55326">
    <property type="entry name" value="PurM N-terminal domain-like"/>
    <property type="match status" value="1"/>
</dbReference>
<dbReference type="InterPro" id="IPR036921">
    <property type="entry name" value="PurM-like_N_sf"/>
</dbReference>
<dbReference type="PANTHER" id="PTHR43555">
    <property type="entry name" value="PHOSPHORIBOSYLFORMYLGLYCINAMIDINE SYNTHASE SUBUNIT PURL"/>
    <property type="match status" value="1"/>
</dbReference>
<dbReference type="Pfam" id="PF00586">
    <property type="entry name" value="AIRS"/>
    <property type="match status" value="1"/>
</dbReference>
<dbReference type="InterPro" id="IPR036676">
    <property type="entry name" value="PurM-like_C_sf"/>
</dbReference>
<protein>
    <submittedName>
        <fullName evidence="4">Phosphoribosylformylglycinamidine synthase</fullName>
    </submittedName>
</protein>
<organism evidence="4 5">
    <name type="scientific">candidate division TA06 bacterium</name>
    <dbReference type="NCBI Taxonomy" id="2250710"/>
    <lineage>
        <taxon>Bacteria</taxon>
        <taxon>Bacteria division TA06</taxon>
    </lineage>
</organism>
<keyword evidence="1" id="KW-0963">Cytoplasm</keyword>
<dbReference type="InterPro" id="IPR016188">
    <property type="entry name" value="PurM-like_N"/>
</dbReference>
<evidence type="ECO:0000259" key="2">
    <source>
        <dbReference type="Pfam" id="PF00586"/>
    </source>
</evidence>
<dbReference type="AlphaFoldDB" id="A0A523XS56"/>
<reference evidence="4 5" key="1">
    <citation type="submission" date="2019-03" db="EMBL/GenBank/DDBJ databases">
        <title>Metabolic potential of uncultured bacteria and archaea associated with petroleum seepage in deep-sea sediments.</title>
        <authorList>
            <person name="Dong X."/>
            <person name="Hubert C."/>
        </authorList>
    </citation>
    <scope>NUCLEOTIDE SEQUENCE [LARGE SCALE GENOMIC DNA]</scope>
    <source>
        <strain evidence="4">E29_bin36</strain>
    </source>
</reference>
<proteinExistence type="predicted"/>
<evidence type="ECO:0000259" key="3">
    <source>
        <dbReference type="Pfam" id="PF02769"/>
    </source>
</evidence>
<name>A0A523XS56_UNCT6</name>
<dbReference type="PANTHER" id="PTHR43555:SF1">
    <property type="entry name" value="PHOSPHORIBOSYLFORMYLGLYCINAMIDINE SYNTHASE SUBUNIT PURL"/>
    <property type="match status" value="1"/>
</dbReference>
<evidence type="ECO:0000256" key="1">
    <source>
        <dbReference type="ARBA" id="ARBA00022490"/>
    </source>
</evidence>
<gene>
    <name evidence="4" type="ORF">E3J38_02775</name>
</gene>
<accession>A0A523XS56</accession>
<feature type="non-terminal residue" evidence="4">
    <location>
        <position position="1"/>
    </location>
</feature>
<dbReference type="CDD" id="cd02204">
    <property type="entry name" value="PurL_repeat2"/>
    <property type="match status" value="1"/>
</dbReference>
<dbReference type="Gene3D" id="3.90.650.10">
    <property type="entry name" value="PurM-like C-terminal domain"/>
    <property type="match status" value="1"/>
</dbReference>
<dbReference type="InterPro" id="IPR010918">
    <property type="entry name" value="PurM-like_C_dom"/>
</dbReference>
<dbReference type="GO" id="GO:0004642">
    <property type="term" value="F:phosphoribosylformylglycinamidine synthase activity"/>
    <property type="evidence" value="ECO:0007669"/>
    <property type="project" value="InterPro"/>
</dbReference>
<dbReference type="Gene3D" id="3.30.1330.10">
    <property type="entry name" value="PurM-like, N-terminal domain"/>
    <property type="match status" value="1"/>
</dbReference>
<dbReference type="Pfam" id="PF02769">
    <property type="entry name" value="AIRS_C"/>
    <property type="match status" value="1"/>
</dbReference>
<feature type="domain" description="PurM-like C-terminal" evidence="3">
    <location>
        <begin position="166"/>
        <end position="309"/>
    </location>
</feature>
<evidence type="ECO:0000313" key="5">
    <source>
        <dbReference type="Proteomes" id="UP000315534"/>
    </source>
</evidence>
<dbReference type="SUPFAM" id="SSF56042">
    <property type="entry name" value="PurM C-terminal domain-like"/>
    <property type="match status" value="1"/>
</dbReference>
<feature type="domain" description="PurM-like N-terminal" evidence="2">
    <location>
        <begin position="28"/>
        <end position="151"/>
    </location>
</feature>
<dbReference type="EMBL" id="SOIP01000167">
    <property type="protein sequence ID" value="TET82095.1"/>
    <property type="molecule type" value="Genomic_DNA"/>
</dbReference>
<evidence type="ECO:0000313" key="4">
    <source>
        <dbReference type="EMBL" id="TET82095.1"/>
    </source>
</evidence>
<dbReference type="InterPro" id="IPR010074">
    <property type="entry name" value="PRibForGlyAmidine_synth_PurL"/>
</dbReference>
<sequence length="335" mass="35894">IIRQYDHEVQGGSVVKPLTGIGNDGPSDASVTRPVLHSDRGVIISCGINPRYGLIDPYWMAASAVDEALRNQIAVGGSLDRVALLDNFSWGNPDVPERLGALVRAAKACHDASTAYGCPFISGKDSLNNEYRVGDKTISIPPTLLISAMGIMSDVRKAKTMDAKGVGSLIYVVGKTFDELGGSHYYLVHGEIGCNVPRVSFVDARCIMESLSGASRKGLLRSIHDCSEGGIGVACAEMAFAGGLGIEIDLSHVPLGDPIERDDKILFSESNTRFIVEVGERNRLQFEAEMRNVPFGLLGTVDDSGDFVVKGMTGKVVVSADIAGLKEAWQKPLRW</sequence>
<comment type="caution">
    <text evidence="4">The sequence shown here is derived from an EMBL/GenBank/DDBJ whole genome shotgun (WGS) entry which is preliminary data.</text>
</comment>